<dbReference type="PANTHER" id="PTHR10900">
    <property type="entry name" value="PERIOSTIN-RELATED"/>
    <property type="match status" value="1"/>
</dbReference>
<dbReference type="Pfam" id="PF24517">
    <property type="entry name" value="CBM96"/>
    <property type="match status" value="1"/>
</dbReference>
<dbReference type="Proteomes" id="UP000294824">
    <property type="component" value="Unassembled WGS sequence"/>
</dbReference>
<dbReference type="InterPro" id="IPR055372">
    <property type="entry name" value="CBM96"/>
</dbReference>
<comment type="caution">
    <text evidence="5">The sequence shown here is derived from an EMBL/GenBank/DDBJ whole genome shotgun (WGS) entry which is preliminary data.</text>
</comment>
<dbReference type="Pfam" id="PF02469">
    <property type="entry name" value="Fasciclin"/>
    <property type="match status" value="1"/>
</dbReference>
<dbReference type="Pfam" id="PF16184">
    <property type="entry name" value="Cadherin_3"/>
    <property type="match status" value="1"/>
</dbReference>
<keyword evidence="2" id="KW-0964">Secreted</keyword>
<comment type="subcellular location">
    <subcellularLocation>
        <location evidence="1">Secreted</location>
    </subcellularLocation>
</comment>
<evidence type="ECO:0000256" key="2">
    <source>
        <dbReference type="ARBA" id="ARBA00022525"/>
    </source>
</evidence>
<dbReference type="EMBL" id="SORL01000007">
    <property type="protein sequence ID" value="TDY64342.1"/>
    <property type="molecule type" value="Genomic_DNA"/>
</dbReference>
<evidence type="ECO:0000256" key="3">
    <source>
        <dbReference type="ARBA" id="ARBA00022729"/>
    </source>
</evidence>
<keyword evidence="6" id="KW-1185">Reference proteome</keyword>
<name>A0A4R8MJ03_9FLAO</name>
<organism evidence="5 6">
    <name type="scientific">Algibacter lectus</name>
    <dbReference type="NCBI Taxonomy" id="221126"/>
    <lineage>
        <taxon>Bacteria</taxon>
        <taxon>Pseudomonadati</taxon>
        <taxon>Bacteroidota</taxon>
        <taxon>Flavobacteriia</taxon>
        <taxon>Flavobacteriales</taxon>
        <taxon>Flavobacteriaceae</taxon>
        <taxon>Algibacter</taxon>
    </lineage>
</organism>
<dbReference type="AlphaFoldDB" id="A0A4R8MJ03"/>
<accession>A0A4R8MJ03</accession>
<evidence type="ECO:0000259" key="4">
    <source>
        <dbReference type="PROSITE" id="PS50213"/>
    </source>
</evidence>
<evidence type="ECO:0000313" key="5">
    <source>
        <dbReference type="EMBL" id="TDY64342.1"/>
    </source>
</evidence>
<dbReference type="InterPro" id="IPR000782">
    <property type="entry name" value="FAS1_domain"/>
</dbReference>
<feature type="domain" description="FAS1" evidence="4">
    <location>
        <begin position="44"/>
        <end position="187"/>
    </location>
</feature>
<dbReference type="Gene3D" id="2.30.180.10">
    <property type="entry name" value="FAS1 domain"/>
    <property type="match status" value="1"/>
</dbReference>
<dbReference type="SUPFAM" id="SSF82153">
    <property type="entry name" value="FAS1 domain"/>
    <property type="match status" value="1"/>
</dbReference>
<evidence type="ECO:0000313" key="6">
    <source>
        <dbReference type="Proteomes" id="UP000294824"/>
    </source>
</evidence>
<dbReference type="GO" id="GO:0005576">
    <property type="term" value="C:extracellular region"/>
    <property type="evidence" value="ECO:0007669"/>
    <property type="project" value="UniProtKB-SubCell"/>
</dbReference>
<dbReference type="InterPro" id="IPR036378">
    <property type="entry name" value="FAS1_dom_sf"/>
</dbReference>
<proteinExistence type="predicted"/>
<gene>
    <name evidence="5" type="ORF">DFQ06_1251</name>
</gene>
<dbReference type="NCBIfam" id="NF033679">
    <property type="entry name" value="DNRLRE_dom"/>
    <property type="match status" value="1"/>
</dbReference>
<protein>
    <submittedName>
        <fullName evidence="5">Cadherin-like protein</fullName>
    </submittedName>
</protein>
<reference evidence="5 6" key="1">
    <citation type="submission" date="2019-03" db="EMBL/GenBank/DDBJ databases">
        <title>Genomic Encyclopedia of Type Strains, Phase III (KMG-III): the genomes of soil and plant-associated and newly described type strains.</title>
        <authorList>
            <person name="Whitman W."/>
        </authorList>
    </citation>
    <scope>NUCLEOTIDE SEQUENCE [LARGE SCALE GENOMIC DNA]</scope>
    <source>
        <strain evidence="5 6">CECT 8301</strain>
    </source>
</reference>
<sequence length="481" mass="52864">MKNNKPILYVTIAVLFAGVTSLFHSCEIQENFSYQNSNSNASLGVNAWEYIQATDSLSLFEEAIKLTNTESLYESSSNKTFIAPSNQAFEEYLQDNAYTDLSEVPVPILRNTIKYHVVNTTVSFDDPNISESNNPLPYMSENGQTIFLSRTSGYMGLVNEGTNKQWSIFTSNLKATNGIIHILPSIVYFSARSTSIEGPDDIVRDTIFPIADTYVNGGSNSGRNYGADVRMRLKNVTGSGGYDRKVFLMYDLDDFTKEGVIVDLKLELAVSFTAAKGIDVDVYNVEDTSWTEMGLTFDNANFPTTEPISTITSSKVDKFEFDIIDYFNGLDHNGRIALMVDQEAGKDETDEFHSKENTGGFYAPMLIARYASGGTTLIIEKNTGFIVNSGEAYALNNDVLEVSGSIPADVSFTIQQAPLNGWLIRGASVLQVGESFTQEDIDAMNVVYINNGEGTEDTIIVDGKDKAGATLDAFNINITVQ</sequence>
<dbReference type="PROSITE" id="PS50213">
    <property type="entry name" value="FAS1"/>
    <property type="match status" value="1"/>
</dbReference>
<keyword evidence="3" id="KW-0732">Signal</keyword>
<evidence type="ECO:0000256" key="1">
    <source>
        <dbReference type="ARBA" id="ARBA00004613"/>
    </source>
</evidence>
<dbReference type="RefSeq" id="WP_133966668.1">
    <property type="nucleotide sequence ID" value="NZ_SORL01000007.1"/>
</dbReference>
<dbReference type="InterPro" id="IPR050904">
    <property type="entry name" value="Adhesion/Biosynth-related"/>
</dbReference>